<dbReference type="Proteomes" id="UP000462621">
    <property type="component" value="Unassembled WGS sequence"/>
</dbReference>
<evidence type="ECO:0000256" key="1">
    <source>
        <dbReference type="SAM" id="SignalP"/>
    </source>
</evidence>
<proteinExistence type="predicted"/>
<keyword evidence="1" id="KW-0732">Signal</keyword>
<accession>A0A7X4LLL6</accession>
<dbReference type="EMBL" id="WEKT01000025">
    <property type="protein sequence ID" value="MZI94228.1"/>
    <property type="molecule type" value="Genomic_DNA"/>
</dbReference>
<comment type="caution">
    <text evidence="3">The sequence shown here is derived from an EMBL/GenBank/DDBJ whole genome shotgun (WGS) entry which is preliminary data.</text>
</comment>
<feature type="domain" description="Neutral/alkaline non-lysosomal ceramidase N-terminal" evidence="2">
    <location>
        <begin position="32"/>
        <end position="271"/>
    </location>
</feature>
<organism evidence="3 4">
    <name type="scientific">Vibrio eleionomae</name>
    <dbReference type="NCBI Taxonomy" id="2653505"/>
    <lineage>
        <taxon>Bacteria</taxon>
        <taxon>Pseudomonadati</taxon>
        <taxon>Pseudomonadota</taxon>
        <taxon>Gammaproteobacteria</taxon>
        <taxon>Vibrionales</taxon>
        <taxon>Vibrionaceae</taxon>
        <taxon>Vibrio</taxon>
    </lineage>
</organism>
<reference evidence="3 4" key="1">
    <citation type="submission" date="2019-10" db="EMBL/GenBank/DDBJ databases">
        <title>Vibrio sp. nov. isolated from a shrimp pond.</title>
        <authorList>
            <person name="Gomez-Gil B."/>
            <person name="Enciso-Ibarra J."/>
            <person name="Enciso-Ibarra K."/>
            <person name="Bolan-Mejia C."/>
        </authorList>
    </citation>
    <scope>NUCLEOTIDE SEQUENCE [LARGE SCALE GENOMIC DNA]</scope>
    <source>
        <strain evidence="3 4">CAIM 722</strain>
    </source>
</reference>
<dbReference type="Pfam" id="PF04734">
    <property type="entry name" value="Ceramidase_alk"/>
    <property type="match status" value="1"/>
</dbReference>
<evidence type="ECO:0000259" key="2">
    <source>
        <dbReference type="Pfam" id="PF04734"/>
    </source>
</evidence>
<gene>
    <name evidence="3" type="ORF">F9817_13595</name>
</gene>
<feature type="signal peptide" evidence="1">
    <location>
        <begin position="1"/>
        <end position="26"/>
    </location>
</feature>
<feature type="chain" id="PRO_5031223177" description="Neutral/alkaline non-lysosomal ceramidase N-terminal domain-containing protein" evidence="1">
    <location>
        <begin position="27"/>
        <end position="434"/>
    </location>
</feature>
<evidence type="ECO:0000313" key="4">
    <source>
        <dbReference type="Proteomes" id="UP000462621"/>
    </source>
</evidence>
<name>A0A7X4LLL6_9VIBR</name>
<sequence>MKYLIISSLVTSTILSSMCISTTVNAETTSNFKVGAVKTDITPNNLTDMNPMGGDFTRVHDPIYMRSLLIENKETKLALISVDVIEVGDMTKARQKIEKELGIPFDHIMIVATHDHSAPRVGNVSPGALAHDGNSATNKWSEWLYDTMVSSLKTAEKKAQYAKFGIAKGMVDINVNRDLYTSQGWKIGFNPDGPSDKTVWVMKFDNLQDQPIAIVSNYAVHSVVTIGTNQISGDLAESATDYVEKQVGNEVVSLWTLSSVADQNPRIFNPQQNKSDPSTAWEAMKAQGMLVGDEIIRTSNNIKNMTPDLTISAQEKVIQCPTKRGVSDMDNINQKDVSNVSLRLELMMLNQTALTGVSGEVVTNIAKRLEQSSPVKNTLLFSLANDRIGYIPDDAAYDRPIFEVNGSPMQRGCAENAIVQNFSTMINEALAKSN</sequence>
<keyword evidence="4" id="KW-1185">Reference proteome</keyword>
<dbReference type="RefSeq" id="WP_161156435.1">
    <property type="nucleotide sequence ID" value="NZ_WEKT01000025.1"/>
</dbReference>
<dbReference type="InterPro" id="IPR031329">
    <property type="entry name" value="NEUT/ALK_ceramidase_N"/>
</dbReference>
<protein>
    <recommendedName>
        <fullName evidence="2">Neutral/alkaline non-lysosomal ceramidase N-terminal domain-containing protein</fullName>
    </recommendedName>
</protein>
<dbReference type="AlphaFoldDB" id="A0A7X4LLL6"/>
<evidence type="ECO:0000313" key="3">
    <source>
        <dbReference type="EMBL" id="MZI94228.1"/>
    </source>
</evidence>